<dbReference type="InterPro" id="IPR040449">
    <property type="entry name" value="Peptidase_S66_N"/>
</dbReference>
<dbReference type="PANTHER" id="PTHR30237">
    <property type="entry name" value="MURAMOYLTETRAPEPTIDE CARBOXYPEPTIDASE"/>
    <property type="match status" value="1"/>
</dbReference>
<dbReference type="Proteomes" id="UP000005837">
    <property type="component" value="Unassembled WGS sequence"/>
</dbReference>
<dbReference type="PANTHER" id="PTHR30237:SF2">
    <property type="entry name" value="MUREIN TETRAPEPTIDE CARBOXYPEPTIDASE"/>
    <property type="match status" value="1"/>
</dbReference>
<evidence type="ECO:0000256" key="5">
    <source>
        <dbReference type="ARBA" id="ARBA00022825"/>
    </source>
</evidence>
<comment type="similarity">
    <text evidence="1">Belongs to the peptidase S66 family.</text>
</comment>
<dbReference type="GO" id="GO:0008236">
    <property type="term" value="F:serine-type peptidase activity"/>
    <property type="evidence" value="ECO:0007669"/>
    <property type="project" value="UniProtKB-KW"/>
</dbReference>
<reference evidence="9 10" key="1">
    <citation type="submission" date="2009-01" db="EMBL/GenBank/DDBJ databases">
        <authorList>
            <person name="Fulton L."/>
            <person name="Clifton S."/>
            <person name="Chinwalla A.T."/>
            <person name="Mitreva M."/>
            <person name="Sodergren E."/>
            <person name="Weinstock G."/>
            <person name="Clifton S."/>
            <person name="Dooling D.J."/>
            <person name="Fulton B."/>
            <person name="Minx P."/>
            <person name="Pepin K.H."/>
            <person name="Johnson M."/>
            <person name="Bhonagiri V."/>
            <person name="Nash W.E."/>
            <person name="Mardis E.R."/>
            <person name="Wilson R.K."/>
        </authorList>
    </citation>
    <scope>NUCLEOTIDE SEQUENCE [LARGE SCALE GENOMIC DNA]</scope>
    <source>
        <strain evidence="9 10">ATCC 23834</strain>
    </source>
</reference>
<name>C0DYZ2_EIKCO</name>
<evidence type="ECO:0000256" key="4">
    <source>
        <dbReference type="ARBA" id="ARBA00022801"/>
    </source>
</evidence>
<dbReference type="HOGENOM" id="CLU_034346_0_0_4"/>
<keyword evidence="3" id="KW-0645">Protease</keyword>
<keyword evidence="5" id="KW-0720">Serine protease</keyword>
<dbReference type="AlphaFoldDB" id="C0DYZ2"/>
<evidence type="ECO:0000256" key="2">
    <source>
        <dbReference type="ARBA" id="ARBA00022645"/>
    </source>
</evidence>
<evidence type="ECO:0000256" key="6">
    <source>
        <dbReference type="SAM" id="MobiDB-lite"/>
    </source>
</evidence>
<feature type="domain" description="LD-carboxypeptidase N-terminal" evidence="7">
    <location>
        <begin position="88"/>
        <end position="210"/>
    </location>
</feature>
<evidence type="ECO:0000256" key="1">
    <source>
        <dbReference type="ARBA" id="ARBA00010233"/>
    </source>
</evidence>
<keyword evidence="2" id="KW-0121">Carboxypeptidase</keyword>
<evidence type="ECO:0000313" key="9">
    <source>
        <dbReference type="EMBL" id="EEG22696.1"/>
    </source>
</evidence>
<dbReference type="SUPFAM" id="SSF141986">
    <property type="entry name" value="LD-carboxypeptidase A C-terminal domain-like"/>
    <property type="match status" value="1"/>
</dbReference>
<dbReference type="GO" id="GO:0006508">
    <property type="term" value="P:proteolysis"/>
    <property type="evidence" value="ECO:0007669"/>
    <property type="project" value="UniProtKB-KW"/>
</dbReference>
<dbReference type="InterPro" id="IPR019546">
    <property type="entry name" value="TAT_signal_bac_arc"/>
</dbReference>
<dbReference type="Gene3D" id="3.40.50.10740">
    <property type="entry name" value="Class I glutamine amidotransferase-like"/>
    <property type="match status" value="1"/>
</dbReference>
<dbReference type="GO" id="GO:0004180">
    <property type="term" value="F:carboxypeptidase activity"/>
    <property type="evidence" value="ECO:0007669"/>
    <property type="project" value="UniProtKB-KW"/>
</dbReference>
<dbReference type="eggNOG" id="COG1619">
    <property type="taxonomic scope" value="Bacteria"/>
</dbReference>
<evidence type="ECO:0000256" key="3">
    <source>
        <dbReference type="ARBA" id="ARBA00022670"/>
    </source>
</evidence>
<dbReference type="InterPro" id="IPR040921">
    <property type="entry name" value="Peptidase_S66C"/>
</dbReference>
<protein>
    <submittedName>
        <fullName evidence="9">Tat pathway signal sequence domain protein</fullName>
    </submittedName>
</protein>
<feature type="domain" description="LD-carboxypeptidase C-terminal" evidence="8">
    <location>
        <begin position="256"/>
        <end position="372"/>
    </location>
</feature>
<evidence type="ECO:0000259" key="8">
    <source>
        <dbReference type="Pfam" id="PF17676"/>
    </source>
</evidence>
<dbReference type="InterPro" id="IPR027461">
    <property type="entry name" value="Carboxypeptidase_A_C_sf"/>
</dbReference>
<dbReference type="InterPro" id="IPR029062">
    <property type="entry name" value="Class_I_gatase-like"/>
</dbReference>
<organism evidence="9 10">
    <name type="scientific">Eikenella corrodens ATCC 23834</name>
    <dbReference type="NCBI Taxonomy" id="546274"/>
    <lineage>
        <taxon>Bacteria</taxon>
        <taxon>Pseudomonadati</taxon>
        <taxon>Pseudomonadota</taxon>
        <taxon>Betaproteobacteria</taxon>
        <taxon>Neisseriales</taxon>
        <taxon>Neisseriaceae</taxon>
        <taxon>Eikenella</taxon>
    </lineage>
</organism>
<dbReference type="Pfam" id="PF17676">
    <property type="entry name" value="Peptidase_S66C"/>
    <property type="match status" value="1"/>
</dbReference>
<dbReference type="CDD" id="cd07025">
    <property type="entry name" value="Peptidase_S66"/>
    <property type="match status" value="1"/>
</dbReference>
<dbReference type="SUPFAM" id="SSF52317">
    <property type="entry name" value="Class I glutamine amidotransferase-like"/>
    <property type="match status" value="1"/>
</dbReference>
<dbReference type="PROSITE" id="PS51318">
    <property type="entry name" value="TAT"/>
    <property type="match status" value="1"/>
</dbReference>
<dbReference type="Gene3D" id="3.50.30.60">
    <property type="entry name" value="LD-carboxypeptidase A C-terminal domain-like"/>
    <property type="match status" value="1"/>
</dbReference>
<proteinExistence type="inferred from homology"/>
<evidence type="ECO:0000259" key="7">
    <source>
        <dbReference type="Pfam" id="PF02016"/>
    </source>
</evidence>
<dbReference type="InterPro" id="IPR003507">
    <property type="entry name" value="S66_fam"/>
</dbReference>
<feature type="compositionally biased region" description="Polar residues" evidence="6">
    <location>
        <begin position="62"/>
        <end position="74"/>
    </location>
</feature>
<feature type="region of interest" description="Disordered" evidence="6">
    <location>
        <begin position="394"/>
        <end position="421"/>
    </location>
</feature>
<dbReference type="EMBL" id="ACEA01000060">
    <property type="protein sequence ID" value="EEG22696.1"/>
    <property type="molecule type" value="Genomic_DNA"/>
</dbReference>
<dbReference type="InterPro" id="IPR006311">
    <property type="entry name" value="TAT_signal"/>
</dbReference>
<comment type="caution">
    <text evidence="9">The sequence shown here is derived from an EMBL/GenBank/DDBJ whole genome shotgun (WGS) entry which is preliminary data.</text>
</comment>
<gene>
    <name evidence="9" type="ORF">EIKCOROL_02608</name>
</gene>
<dbReference type="NCBIfam" id="TIGR01409">
    <property type="entry name" value="TAT_signal_seq"/>
    <property type="match status" value="1"/>
</dbReference>
<dbReference type="Pfam" id="PF02016">
    <property type="entry name" value="Peptidase_S66"/>
    <property type="match status" value="1"/>
</dbReference>
<dbReference type="InterPro" id="IPR027478">
    <property type="entry name" value="LdcA_N"/>
</dbReference>
<evidence type="ECO:0000313" key="10">
    <source>
        <dbReference type="Proteomes" id="UP000005837"/>
    </source>
</evidence>
<sequence>MIWHKRFQVAPRLPAPNTTSTELRKPVMLFPHLSRRRFLSASATLAGAGVLQACSTPAMPVSPSNQNRTGSGNTPARPARSGSGTTLRVVAPSGFAPRAEQAQAGLLRLYNAGFTITNQQAVERRSQRFAGTDAERIADFQDVASGKVPTPQVLMGMRGGYGAVRLLPHIDWPSLGARMREHGTQLFGFSDVCAIQLALLAQGNMCSFAGPMLYSGFGKAQPSVYTMQAFIDGSTRADLSIQVSEVQAANVPTLHGTMWGGNLSVIASLAGSAYLPQPEGGILFLEDVGEQPYRLERMLQTLHLAGILKRQQAIVLGNFRMGSARDVYDGGYDLSSVIRTLRRISGIPVLTGFPFGHISDLATFPLGVQTTIRGNSTGGYSASFSGHPTLNPAALTLNNLLPPPPSSDSPAAAEDSSEASE</sequence>
<feature type="region of interest" description="Disordered" evidence="6">
    <location>
        <begin position="59"/>
        <end position="86"/>
    </location>
</feature>
<accession>C0DYZ2</accession>
<keyword evidence="4" id="KW-0378">Hydrolase</keyword>